<evidence type="ECO:0000313" key="2">
    <source>
        <dbReference type="Proteomes" id="UP000002038"/>
    </source>
</evidence>
<dbReference type="AlphaFoldDB" id="A0A179UIX9"/>
<dbReference type="KEGG" id="bgh:BDBG_16752"/>
<name>A0A179UIX9_BLAGS</name>
<dbReference type="VEuPathDB" id="FungiDB:BDBG_16752"/>
<protein>
    <submittedName>
        <fullName evidence="1">Uncharacterized protein</fullName>
    </submittedName>
</protein>
<accession>A0A179UIX9</accession>
<sequence length="62" mass="7573">ILRDSSLIDNEIVKMHCDARIIDRESRHIHIYLVRDCVSRREMIIGSQSCRRYWQHQKLHKN</sequence>
<dbReference type="GeneID" id="42528765"/>
<feature type="non-terminal residue" evidence="1">
    <location>
        <position position="1"/>
    </location>
</feature>
<evidence type="ECO:0000313" key="1">
    <source>
        <dbReference type="EMBL" id="OAT06981.1"/>
    </source>
</evidence>
<dbReference type="RefSeq" id="XP_031577529.1">
    <property type="nucleotide sequence ID" value="XM_031724640.1"/>
</dbReference>
<proteinExistence type="predicted"/>
<dbReference type="EMBL" id="GG657451">
    <property type="protein sequence ID" value="OAT06981.1"/>
    <property type="molecule type" value="Genomic_DNA"/>
</dbReference>
<gene>
    <name evidence="1" type="ORF">BDBG_16752</name>
</gene>
<feature type="non-terminal residue" evidence="1">
    <location>
        <position position="62"/>
    </location>
</feature>
<organism evidence="1 2">
    <name type="scientific">Blastomyces gilchristii (strain SLH14081)</name>
    <name type="common">Blastomyces dermatitidis</name>
    <dbReference type="NCBI Taxonomy" id="559298"/>
    <lineage>
        <taxon>Eukaryota</taxon>
        <taxon>Fungi</taxon>
        <taxon>Dikarya</taxon>
        <taxon>Ascomycota</taxon>
        <taxon>Pezizomycotina</taxon>
        <taxon>Eurotiomycetes</taxon>
        <taxon>Eurotiomycetidae</taxon>
        <taxon>Onygenales</taxon>
        <taxon>Ajellomycetaceae</taxon>
        <taxon>Blastomyces</taxon>
    </lineage>
</organism>
<reference evidence="2" key="1">
    <citation type="journal article" date="2015" name="PLoS Genet.">
        <title>The dynamic genome and transcriptome of the human fungal pathogen Blastomyces and close relative Emmonsia.</title>
        <authorList>
            <person name="Munoz J.F."/>
            <person name="Gauthier G.M."/>
            <person name="Desjardins C.A."/>
            <person name="Gallo J.E."/>
            <person name="Holder J."/>
            <person name="Sullivan T.D."/>
            <person name="Marty A.J."/>
            <person name="Carmen J.C."/>
            <person name="Chen Z."/>
            <person name="Ding L."/>
            <person name="Gujja S."/>
            <person name="Magrini V."/>
            <person name="Misas E."/>
            <person name="Mitreva M."/>
            <person name="Priest M."/>
            <person name="Saif S."/>
            <person name="Whiston E.A."/>
            <person name="Young S."/>
            <person name="Zeng Q."/>
            <person name="Goldman W.E."/>
            <person name="Mardis E.R."/>
            <person name="Taylor J.W."/>
            <person name="McEwen J.G."/>
            <person name="Clay O.K."/>
            <person name="Klein B.S."/>
            <person name="Cuomo C.A."/>
        </authorList>
    </citation>
    <scope>NUCLEOTIDE SEQUENCE [LARGE SCALE GENOMIC DNA]</scope>
    <source>
        <strain evidence="2">SLH14081</strain>
    </source>
</reference>
<dbReference type="Proteomes" id="UP000002038">
    <property type="component" value="Unassembled WGS sequence"/>
</dbReference>
<keyword evidence="2" id="KW-1185">Reference proteome</keyword>